<dbReference type="eggNOG" id="ENOG5032W9J">
    <property type="taxonomic scope" value="Bacteria"/>
</dbReference>
<organism evidence="1 2">
    <name type="scientific">Rahnella sp. (strain Y9602)</name>
    <dbReference type="NCBI Taxonomy" id="2703885"/>
    <lineage>
        <taxon>Bacteria</taxon>
        <taxon>Pseudomonadati</taxon>
        <taxon>Pseudomonadota</taxon>
        <taxon>Gammaproteobacteria</taxon>
        <taxon>Enterobacterales</taxon>
        <taxon>Yersiniaceae</taxon>
        <taxon>Rahnella</taxon>
    </lineage>
</organism>
<dbReference type="KEGG" id="rah:Rahaq_3620"/>
<name>A0A0H3FJQ4_RAHSY</name>
<dbReference type="EMBL" id="CP002505">
    <property type="protein sequence ID" value="ADW75210.1"/>
    <property type="molecule type" value="Genomic_DNA"/>
</dbReference>
<proteinExistence type="predicted"/>
<reference evidence="1 2" key="2">
    <citation type="journal article" date="2012" name="J. Bacteriol.">
        <title>Complete Genome Sequence of Rahnella sp. Strain Y9602, a Gammaproteobacterium Isolate from Metal- and Radionuclide-Contaminated Soil.</title>
        <authorList>
            <person name="Martinez R.J."/>
            <person name="Bruce D."/>
            <person name="Detter C."/>
            <person name="Goodwin L.A."/>
            <person name="Han J."/>
            <person name="Han C.S."/>
            <person name="Held B."/>
            <person name="Land M.L."/>
            <person name="Mikhailova N."/>
            <person name="Nolan M."/>
            <person name="Pennacchio L."/>
            <person name="Pitluck S."/>
            <person name="Tapia R."/>
            <person name="Woyke T."/>
            <person name="Sobecky P.A."/>
        </authorList>
    </citation>
    <scope>NUCLEOTIDE SEQUENCE [LARGE SCALE GENOMIC DNA]</scope>
    <source>
        <strain evidence="1 2">Y9602</strain>
    </source>
</reference>
<protein>
    <submittedName>
        <fullName evidence="1">Uncharacterized protein</fullName>
    </submittedName>
</protein>
<dbReference type="HOGENOM" id="CLU_637558_0_0_6"/>
<dbReference type="OrthoDB" id="4007859at2"/>
<dbReference type="AlphaFoldDB" id="A0A0H3FJQ4"/>
<evidence type="ECO:0000313" key="2">
    <source>
        <dbReference type="Proteomes" id="UP000007257"/>
    </source>
</evidence>
<sequence>MFTTSFWPAAPAYQVSMMDLDAPENLSPKALQTIHYCLRLTEAINQLEAACESRLLDALREEMSIQCFRLAPLFDDPDTRRGLFLRAEMLADDSCGKTVLPQIAGLKEQQLVLGIGNTSTWVGKSKQSFYSSWFGEPAPVLQEVSDVMDSLFPESLLYLQKEIAADLLAMPGCAYKIINLFGIAGEANTYPKHFAYFFPEDEGLKYSPVKRTVVFANTYQQLFELFSRTEAAKMGWAEDMLPDSDVCQRYLIAWFRGHDLGHSLVRNENVFPKLSKIDRWGSMIVQEALADQFGLLMCLTPQVATGLQLDRTVLARIYFLEMLRYLRRGPSSYPDAGAAWIQFNYLREHGCIELSAETLDFHPALFYPQMADLTRLMSEALLGGDAERAQAFMLQHCPHTNPEDVEILMARLGTTNDMIEYNQLIKRVPL</sequence>
<evidence type="ECO:0000313" key="1">
    <source>
        <dbReference type="EMBL" id="ADW75210.1"/>
    </source>
</evidence>
<dbReference type="Proteomes" id="UP000007257">
    <property type="component" value="Chromosome"/>
</dbReference>
<reference evidence="2" key="1">
    <citation type="submission" date="2011-01" db="EMBL/GenBank/DDBJ databases">
        <title>Complete sequence of chromosome of Rahnella sp. Y9602.</title>
        <authorList>
            <consortium name="US DOE Joint Genome Institute"/>
            <person name="Lucas S."/>
            <person name="Copeland A."/>
            <person name="Lapidus A."/>
            <person name="Cheng J.-F."/>
            <person name="Goodwin L."/>
            <person name="Pitluck S."/>
            <person name="Lu M."/>
            <person name="Detter J.C."/>
            <person name="Han C."/>
            <person name="Tapia R."/>
            <person name="Land M."/>
            <person name="Hauser L."/>
            <person name="Kyrpides N."/>
            <person name="Ivanova N."/>
            <person name="Ovchinnikova G."/>
            <person name="Pagani I."/>
            <person name="Sobecky P.A."/>
            <person name="Martinez R.J."/>
            <person name="Woyke T."/>
        </authorList>
    </citation>
    <scope>NUCLEOTIDE SEQUENCE [LARGE SCALE GENOMIC DNA]</scope>
    <source>
        <strain evidence="2">Y9602</strain>
    </source>
</reference>
<dbReference type="RefSeq" id="WP_013576901.1">
    <property type="nucleotide sequence ID" value="NC_015061.1"/>
</dbReference>
<gene>
    <name evidence="1" type="ordered locus">Rahaq_3620</name>
</gene>
<accession>A0A0H3FJQ4</accession>